<dbReference type="InterPro" id="IPR001851">
    <property type="entry name" value="ABC_transp_permease"/>
</dbReference>
<dbReference type="GO" id="GO:0015190">
    <property type="term" value="F:L-leucine transmembrane transporter activity"/>
    <property type="evidence" value="ECO:0007669"/>
    <property type="project" value="TreeGrafter"/>
</dbReference>
<gene>
    <name evidence="11" type="ORF">BTO28_08025</name>
</gene>
<evidence type="ECO:0000256" key="9">
    <source>
        <dbReference type="ARBA" id="ARBA00037998"/>
    </source>
</evidence>
<dbReference type="GO" id="GO:0005304">
    <property type="term" value="F:L-valine transmembrane transporter activity"/>
    <property type="evidence" value="ECO:0007669"/>
    <property type="project" value="TreeGrafter"/>
</dbReference>
<dbReference type="GO" id="GO:0042941">
    <property type="term" value="P:D-alanine transmembrane transport"/>
    <property type="evidence" value="ECO:0007669"/>
    <property type="project" value="TreeGrafter"/>
</dbReference>
<comment type="caution">
    <text evidence="11">The sequence shown here is derived from an EMBL/GenBank/DDBJ whole genome shotgun (WGS) entry which is preliminary data.</text>
</comment>
<protein>
    <recommendedName>
        <fullName evidence="13">Amino acid ABC transporter permease</fullName>
    </recommendedName>
</protein>
<sequence>MDYIVFGIVTGCILIIASIGFSMVWKTENFLNIAHGQLLLIGAYFAYLFKEVLNIPFGLSLVSSVILTAFVGLLLAKIFYFPVRKSGILVLLFTSIGLSWVIYGIIQAIVGPDIRTYGLETSRMIELLGKQIISYQELFIIILSLSCVMALHFILTKTKNGKGFRAMAENRDLAQIRGINSKKLSDYVWLISSGLAGLAGILLAMTGTLNMELGWQQILIIMSVAIVGGMGNLYGTMLAALIIGLSMDISTIIVPTSYRTAIAFIFVILVLLIRPQGLSKGGTA</sequence>
<comment type="subcellular location">
    <subcellularLocation>
        <location evidence="1">Cell membrane</location>
        <topology evidence="1">Multi-pass membrane protein</topology>
    </subcellularLocation>
</comment>
<feature type="transmembrane region" description="Helical" evidence="10">
    <location>
        <begin position="88"/>
        <end position="112"/>
    </location>
</feature>
<dbReference type="CDD" id="cd06582">
    <property type="entry name" value="TM_PBP1_LivH_like"/>
    <property type="match status" value="1"/>
</dbReference>
<evidence type="ECO:0000256" key="7">
    <source>
        <dbReference type="ARBA" id="ARBA00022989"/>
    </source>
</evidence>
<accession>A0A1V2A8D0</accession>
<dbReference type="RefSeq" id="WP_076765052.1">
    <property type="nucleotide sequence ID" value="NZ_MSFI01000011.1"/>
</dbReference>
<keyword evidence="2" id="KW-0813">Transport</keyword>
<feature type="transmembrane region" description="Helical" evidence="10">
    <location>
        <begin position="30"/>
        <end position="49"/>
    </location>
</feature>
<dbReference type="GO" id="GO:0015808">
    <property type="term" value="P:L-alanine transport"/>
    <property type="evidence" value="ECO:0007669"/>
    <property type="project" value="TreeGrafter"/>
</dbReference>
<dbReference type="STRING" id="1714355.BTO28_08025"/>
<feature type="transmembrane region" description="Helical" evidence="10">
    <location>
        <begin position="257"/>
        <end position="274"/>
    </location>
</feature>
<keyword evidence="8 10" id="KW-0472">Membrane</keyword>
<dbReference type="InterPro" id="IPR052157">
    <property type="entry name" value="BCAA_transport_permease"/>
</dbReference>
<dbReference type="OrthoDB" id="9807115at2"/>
<feature type="transmembrane region" description="Helical" evidence="10">
    <location>
        <begin position="6"/>
        <end position="25"/>
    </location>
</feature>
<comment type="similarity">
    <text evidence="9">Belongs to the binding-protein-dependent transport system permease family. LivHM subfamily.</text>
</comment>
<dbReference type="GO" id="GO:0005886">
    <property type="term" value="C:plasma membrane"/>
    <property type="evidence" value="ECO:0007669"/>
    <property type="project" value="UniProtKB-SubCell"/>
</dbReference>
<evidence type="ECO:0000313" key="12">
    <source>
        <dbReference type="Proteomes" id="UP000188613"/>
    </source>
</evidence>
<dbReference type="GO" id="GO:1903806">
    <property type="term" value="P:L-isoleucine import across plasma membrane"/>
    <property type="evidence" value="ECO:0007669"/>
    <property type="project" value="TreeGrafter"/>
</dbReference>
<keyword evidence="6" id="KW-0029">Amino-acid transport</keyword>
<evidence type="ECO:0000256" key="10">
    <source>
        <dbReference type="SAM" id="Phobius"/>
    </source>
</evidence>
<reference evidence="11 12" key="1">
    <citation type="submission" date="2016-12" db="EMBL/GenBank/DDBJ databases">
        <title>Domibacillus sp. SAB 38T whole genome sequencing.</title>
        <authorList>
            <person name="Verma A."/>
            <person name="Ojha A.K."/>
            <person name="Krishnamurthi S."/>
        </authorList>
    </citation>
    <scope>NUCLEOTIDE SEQUENCE [LARGE SCALE GENOMIC DNA]</scope>
    <source>
        <strain evidence="11 12">SAB 38</strain>
    </source>
</reference>
<keyword evidence="12" id="KW-1185">Reference proteome</keyword>
<keyword evidence="5 10" id="KW-0812">Transmembrane</keyword>
<dbReference type="Pfam" id="PF02653">
    <property type="entry name" value="BPD_transp_2"/>
    <property type="match status" value="1"/>
</dbReference>
<evidence type="ECO:0008006" key="13">
    <source>
        <dbReference type="Google" id="ProtNLM"/>
    </source>
</evidence>
<keyword evidence="7 10" id="KW-1133">Transmembrane helix</keyword>
<dbReference type="GO" id="GO:0015188">
    <property type="term" value="F:L-isoleucine transmembrane transporter activity"/>
    <property type="evidence" value="ECO:0007669"/>
    <property type="project" value="TreeGrafter"/>
</dbReference>
<evidence type="ECO:0000256" key="5">
    <source>
        <dbReference type="ARBA" id="ARBA00022692"/>
    </source>
</evidence>
<keyword evidence="3" id="KW-1003">Cell membrane</keyword>
<feature type="transmembrane region" description="Helical" evidence="10">
    <location>
        <begin position="132"/>
        <end position="155"/>
    </location>
</feature>
<evidence type="ECO:0000256" key="3">
    <source>
        <dbReference type="ARBA" id="ARBA00022475"/>
    </source>
</evidence>
<dbReference type="PANTHER" id="PTHR11795:SF371">
    <property type="entry name" value="HIGH-AFFINITY BRANCHED-CHAIN AMINO ACID TRANSPORT SYSTEM PERMEASE PROTEIN LIVH"/>
    <property type="match status" value="1"/>
</dbReference>
<evidence type="ECO:0000313" key="11">
    <source>
        <dbReference type="EMBL" id="OMP67265.1"/>
    </source>
</evidence>
<evidence type="ECO:0000256" key="1">
    <source>
        <dbReference type="ARBA" id="ARBA00004651"/>
    </source>
</evidence>
<dbReference type="GO" id="GO:0015192">
    <property type="term" value="F:L-phenylalanine transmembrane transporter activity"/>
    <property type="evidence" value="ECO:0007669"/>
    <property type="project" value="TreeGrafter"/>
</dbReference>
<evidence type="ECO:0000256" key="6">
    <source>
        <dbReference type="ARBA" id="ARBA00022970"/>
    </source>
</evidence>
<feature type="transmembrane region" description="Helical" evidence="10">
    <location>
        <begin position="55"/>
        <end position="76"/>
    </location>
</feature>
<name>A0A1V2A8D0_9BACI</name>
<evidence type="ECO:0000256" key="2">
    <source>
        <dbReference type="ARBA" id="ARBA00022448"/>
    </source>
</evidence>
<feature type="transmembrane region" description="Helical" evidence="10">
    <location>
        <begin position="187"/>
        <end position="206"/>
    </location>
</feature>
<keyword evidence="4" id="KW-0997">Cell inner membrane</keyword>
<dbReference type="EMBL" id="MSFI01000011">
    <property type="protein sequence ID" value="OMP67265.1"/>
    <property type="molecule type" value="Genomic_DNA"/>
</dbReference>
<dbReference type="Proteomes" id="UP000188613">
    <property type="component" value="Unassembled WGS sequence"/>
</dbReference>
<feature type="transmembrane region" description="Helical" evidence="10">
    <location>
        <begin position="218"/>
        <end position="245"/>
    </location>
</feature>
<proteinExistence type="inferred from homology"/>
<evidence type="ECO:0000256" key="8">
    <source>
        <dbReference type="ARBA" id="ARBA00023136"/>
    </source>
</evidence>
<dbReference type="AlphaFoldDB" id="A0A1V2A8D0"/>
<dbReference type="PANTHER" id="PTHR11795">
    <property type="entry name" value="BRANCHED-CHAIN AMINO ACID TRANSPORT SYSTEM PERMEASE PROTEIN LIVH"/>
    <property type="match status" value="1"/>
</dbReference>
<evidence type="ECO:0000256" key="4">
    <source>
        <dbReference type="ARBA" id="ARBA00022519"/>
    </source>
</evidence>
<organism evidence="11 12">
    <name type="scientific">Domibacillus epiphyticus</name>
    <dbReference type="NCBI Taxonomy" id="1714355"/>
    <lineage>
        <taxon>Bacteria</taxon>
        <taxon>Bacillati</taxon>
        <taxon>Bacillota</taxon>
        <taxon>Bacilli</taxon>
        <taxon>Bacillales</taxon>
        <taxon>Bacillaceae</taxon>
        <taxon>Domibacillus</taxon>
    </lineage>
</organism>